<dbReference type="InterPro" id="IPR056055">
    <property type="entry name" value="DUF7638"/>
</dbReference>
<dbReference type="EMBL" id="QLMJ01000023">
    <property type="protein sequence ID" value="RAK27458.1"/>
    <property type="molecule type" value="Genomic_DNA"/>
</dbReference>
<dbReference type="Pfam" id="PF24645">
    <property type="entry name" value="DUF7639"/>
    <property type="match status" value="1"/>
</dbReference>
<comment type="catalytic activity">
    <reaction evidence="2">
        <text>2,5-diamino-6-hydroxy-4-(5-phosphoribosylamino)-pyrimidine + H2O = 2,5,6-triamino-4-hydroxypyrimidine + D-ribose 5-phosphate</text>
        <dbReference type="Rhea" id="RHEA:23436"/>
        <dbReference type="ChEBI" id="CHEBI:15377"/>
        <dbReference type="ChEBI" id="CHEBI:58614"/>
        <dbReference type="ChEBI" id="CHEBI:78346"/>
        <dbReference type="ChEBI" id="CHEBI:137796"/>
    </reaction>
</comment>
<evidence type="ECO:0000313" key="6">
    <source>
        <dbReference type="EMBL" id="RAK27458.1"/>
    </source>
</evidence>
<evidence type="ECO:0000259" key="4">
    <source>
        <dbReference type="Pfam" id="PF24644"/>
    </source>
</evidence>
<dbReference type="InterPro" id="IPR012816">
    <property type="entry name" value="NADAR"/>
</dbReference>
<feature type="domain" description="NADAR" evidence="3">
    <location>
        <begin position="249"/>
        <end position="365"/>
    </location>
</feature>
<comment type="caution">
    <text evidence="6">The sequence shown here is derived from an EMBL/GenBank/DDBJ whole genome shotgun (WGS) entry which is preliminary data.</text>
</comment>
<evidence type="ECO:0000259" key="5">
    <source>
        <dbReference type="Pfam" id="PF24645"/>
    </source>
</evidence>
<feature type="domain" description="DUF7638" evidence="4">
    <location>
        <begin position="7"/>
        <end position="111"/>
    </location>
</feature>
<dbReference type="InterPro" id="IPR037238">
    <property type="entry name" value="YbiA-like_sf"/>
</dbReference>
<feature type="domain" description="DUF7639" evidence="5">
    <location>
        <begin position="112"/>
        <end position="206"/>
    </location>
</feature>
<dbReference type="SUPFAM" id="SSF143990">
    <property type="entry name" value="YbiA-like"/>
    <property type="match status" value="1"/>
</dbReference>
<reference evidence="6 7" key="1">
    <citation type="submission" date="2018-06" db="EMBL/GenBank/DDBJ databases">
        <title>Genomic Encyclopedia of Type Strains, Phase III (KMG-III): the genomes of soil and plant-associated and newly described type strains.</title>
        <authorList>
            <person name="Whitman W."/>
        </authorList>
    </citation>
    <scope>NUCLEOTIDE SEQUENCE [LARGE SCALE GENOMIC DNA]</scope>
    <source>
        <strain evidence="6 7">CGMCC 4.7090</strain>
    </source>
</reference>
<dbReference type="OrthoDB" id="643483at2"/>
<evidence type="ECO:0000256" key="1">
    <source>
        <dbReference type="ARBA" id="ARBA00000022"/>
    </source>
</evidence>
<keyword evidence="6" id="KW-0808">Transferase</keyword>
<evidence type="ECO:0000256" key="2">
    <source>
        <dbReference type="ARBA" id="ARBA00000751"/>
    </source>
</evidence>
<keyword evidence="7" id="KW-1185">Reference proteome</keyword>
<dbReference type="GO" id="GO:0016740">
    <property type="term" value="F:transferase activity"/>
    <property type="evidence" value="ECO:0007669"/>
    <property type="project" value="UniProtKB-KW"/>
</dbReference>
<dbReference type="CDD" id="cd15457">
    <property type="entry name" value="NADAR"/>
    <property type="match status" value="1"/>
</dbReference>
<sequence>MPDTTPTSRNVEDDVVRGRQRLIFVRDQDRYVLTTLGVYADGVVAWRWTTTDFDGLGAAFGDGTLTLAPPEGARIIIEGTATGPARLESWLTPELVIGDLADEVDRLNERPDSSRRAYEAFLDYAEAPAAAGLEAARAAYLAIPEHRRIYFLGDMDHNDVPARILLAEPGERIPARRPGTELTVTEASRESALDYFRRQRPAEAQWAARQSADGPATTPPMTVSHTVYPQGWPDPPGIEVLQNDYPAIVVHRGREYPSVTHAYWALSTSDDAAHDRIVAAGRGRDAASLGAEAPRRDDWTAARLAVMGVLLRDKFRRHPAIAATLLSTGEHRILYGTGDARYWSRGGRSGTNWVGRLLEVIRSELAAEAAGIL</sequence>
<dbReference type="Proteomes" id="UP000249341">
    <property type="component" value="Unassembled WGS sequence"/>
</dbReference>
<dbReference type="Pfam" id="PF24644">
    <property type="entry name" value="DUF7638"/>
    <property type="match status" value="1"/>
</dbReference>
<evidence type="ECO:0000313" key="7">
    <source>
        <dbReference type="Proteomes" id="UP000249341"/>
    </source>
</evidence>
<dbReference type="AlphaFoldDB" id="A0A327YZX2"/>
<accession>A0A327YZX2</accession>
<dbReference type="InterPro" id="IPR056056">
    <property type="entry name" value="DUF7639"/>
</dbReference>
<protein>
    <submittedName>
        <fullName evidence="6">Putative NAD-dependent protein-ADP-ribosyltransferase YbiA (DUF1768 family)</fullName>
    </submittedName>
</protein>
<dbReference type="Pfam" id="PF08719">
    <property type="entry name" value="NADAR"/>
    <property type="match status" value="1"/>
</dbReference>
<comment type="catalytic activity">
    <reaction evidence="1">
        <text>5-amino-6-(5-phospho-D-ribosylamino)uracil + H2O = 5,6-diaminouracil + D-ribose 5-phosphate</text>
        <dbReference type="Rhea" id="RHEA:55020"/>
        <dbReference type="ChEBI" id="CHEBI:15377"/>
        <dbReference type="ChEBI" id="CHEBI:46252"/>
        <dbReference type="ChEBI" id="CHEBI:58453"/>
        <dbReference type="ChEBI" id="CHEBI:78346"/>
    </reaction>
</comment>
<dbReference type="RefSeq" id="WP_111653987.1">
    <property type="nucleotide sequence ID" value="NZ_JACHWI010000003.1"/>
</dbReference>
<name>A0A327YZX2_9ACTN</name>
<dbReference type="Gene3D" id="1.10.357.40">
    <property type="entry name" value="YbiA-like"/>
    <property type="match status" value="1"/>
</dbReference>
<organism evidence="6 7">
    <name type="scientific">Actinoplanes lutulentus</name>
    <dbReference type="NCBI Taxonomy" id="1287878"/>
    <lineage>
        <taxon>Bacteria</taxon>
        <taxon>Bacillati</taxon>
        <taxon>Actinomycetota</taxon>
        <taxon>Actinomycetes</taxon>
        <taxon>Micromonosporales</taxon>
        <taxon>Micromonosporaceae</taxon>
        <taxon>Actinoplanes</taxon>
    </lineage>
</organism>
<evidence type="ECO:0000259" key="3">
    <source>
        <dbReference type="Pfam" id="PF08719"/>
    </source>
</evidence>
<proteinExistence type="predicted"/>
<gene>
    <name evidence="6" type="ORF">B0I29_12392</name>
</gene>